<comment type="catalytic activity">
    <reaction evidence="6">
        <text>L-serine = pyruvate + NH4(+)</text>
        <dbReference type="Rhea" id="RHEA:19169"/>
        <dbReference type="ChEBI" id="CHEBI:15361"/>
        <dbReference type="ChEBI" id="CHEBI:28938"/>
        <dbReference type="ChEBI" id="CHEBI:33384"/>
        <dbReference type="EC" id="4.3.1.17"/>
    </reaction>
</comment>
<dbReference type="Pfam" id="PF00291">
    <property type="entry name" value="PALP"/>
    <property type="match status" value="1"/>
</dbReference>
<dbReference type="EMBL" id="JBFCZG010000001">
    <property type="protein sequence ID" value="KAL3428295.1"/>
    <property type="molecule type" value="Genomic_DNA"/>
</dbReference>
<comment type="cofactor">
    <cofactor evidence="1">
        <name>pyridoxal 5'-phosphate</name>
        <dbReference type="ChEBI" id="CHEBI:597326"/>
    </cofactor>
</comment>
<feature type="domain" description="Tryptophan synthase beta chain-like PALP" evidence="7">
    <location>
        <begin position="14"/>
        <end position="325"/>
    </location>
</feature>
<gene>
    <name evidence="8" type="ORF">PVAG01_01804</name>
</gene>
<evidence type="ECO:0000313" key="8">
    <source>
        <dbReference type="EMBL" id="KAL3428295.1"/>
    </source>
</evidence>
<comment type="caution">
    <text evidence="8">The sequence shown here is derived from an EMBL/GenBank/DDBJ whole genome shotgun (WGS) entry which is preliminary data.</text>
</comment>
<evidence type="ECO:0000256" key="6">
    <source>
        <dbReference type="ARBA" id="ARBA00049406"/>
    </source>
</evidence>
<sequence length="353" mass="37788">MGSILEAPPHPWVETPCFKSTALSRKAGCNIFLKLENLQPSGSFKSRGIGNFLIKATERHGPSKPVHFYCSSGGNAGLACVTAATALGRPATIVVPSTASEFMRSKLTALGAEVVQRGNQWSEADAYLREHLLAKDPHGVYVPPFDHEDVWEGHASMISELERQMVPFSSYDALVCSIGGGGLFSGLMQGLENHGRLQGGSREGNGIKVLALETEGTASLATSLKEGKLICLPGILGIAMSLGAAQVAPKAFQWGQRPEVTSCVLTDAEAAMGSICFADDERILVEPACGISVATAYNGTIKNELFPNDTPEEFKRRNVVIVVCGGSNISLSLLDGYREKFGQDEAMLSKWWR</sequence>
<dbReference type="InterPro" id="IPR050147">
    <property type="entry name" value="Ser/Thr_Dehydratase"/>
</dbReference>
<keyword evidence="4" id="KW-0663">Pyridoxal phosphate</keyword>
<evidence type="ECO:0000259" key="7">
    <source>
        <dbReference type="Pfam" id="PF00291"/>
    </source>
</evidence>
<evidence type="ECO:0000256" key="1">
    <source>
        <dbReference type="ARBA" id="ARBA00001933"/>
    </source>
</evidence>
<comment type="similarity">
    <text evidence="2">Belongs to the serine/threonine dehydratase family.</text>
</comment>
<dbReference type="PANTHER" id="PTHR48078:SF2">
    <property type="entry name" value="CATABOLIC L-SERINE_THREONINE DEHYDRATASE"/>
    <property type="match status" value="1"/>
</dbReference>
<reference evidence="8 9" key="1">
    <citation type="submission" date="2024-06" db="EMBL/GenBank/DDBJ databases">
        <title>Complete genome of Phlyctema vagabunda strain 19-DSS-EL-015.</title>
        <authorList>
            <person name="Fiorenzani C."/>
        </authorList>
    </citation>
    <scope>NUCLEOTIDE SEQUENCE [LARGE SCALE GENOMIC DNA]</scope>
    <source>
        <strain evidence="8 9">19-DSS-EL-015</strain>
    </source>
</reference>
<accession>A0ABR4PY54</accession>
<evidence type="ECO:0000256" key="2">
    <source>
        <dbReference type="ARBA" id="ARBA00010869"/>
    </source>
</evidence>
<protein>
    <recommendedName>
        <fullName evidence="3">L-serine ammonia-lyase</fullName>
        <ecNumber evidence="3">4.3.1.17</ecNumber>
    </recommendedName>
</protein>
<dbReference type="Gene3D" id="3.40.50.1100">
    <property type="match status" value="2"/>
</dbReference>
<name>A0ABR4PY54_9HELO</name>
<dbReference type="EC" id="4.3.1.17" evidence="3"/>
<keyword evidence="9" id="KW-1185">Reference proteome</keyword>
<dbReference type="InterPro" id="IPR001926">
    <property type="entry name" value="TrpB-like_PALP"/>
</dbReference>
<evidence type="ECO:0000256" key="4">
    <source>
        <dbReference type="ARBA" id="ARBA00022898"/>
    </source>
</evidence>
<keyword evidence="5" id="KW-0456">Lyase</keyword>
<dbReference type="CDD" id="cd06448">
    <property type="entry name" value="L-Ser-dehyd"/>
    <property type="match status" value="1"/>
</dbReference>
<dbReference type="PANTHER" id="PTHR48078">
    <property type="entry name" value="THREONINE DEHYDRATASE, MITOCHONDRIAL-RELATED"/>
    <property type="match status" value="1"/>
</dbReference>
<evidence type="ECO:0000256" key="5">
    <source>
        <dbReference type="ARBA" id="ARBA00023239"/>
    </source>
</evidence>
<evidence type="ECO:0000256" key="3">
    <source>
        <dbReference type="ARBA" id="ARBA00012093"/>
    </source>
</evidence>
<dbReference type="SUPFAM" id="SSF53686">
    <property type="entry name" value="Tryptophan synthase beta subunit-like PLP-dependent enzymes"/>
    <property type="match status" value="1"/>
</dbReference>
<proteinExistence type="inferred from homology"/>
<dbReference type="InterPro" id="IPR000634">
    <property type="entry name" value="Ser/Thr_deHydtase_PyrdxlP-BS"/>
</dbReference>
<dbReference type="PROSITE" id="PS00165">
    <property type="entry name" value="DEHYDRATASE_SER_THR"/>
    <property type="match status" value="1"/>
</dbReference>
<organism evidence="8 9">
    <name type="scientific">Phlyctema vagabunda</name>
    <dbReference type="NCBI Taxonomy" id="108571"/>
    <lineage>
        <taxon>Eukaryota</taxon>
        <taxon>Fungi</taxon>
        <taxon>Dikarya</taxon>
        <taxon>Ascomycota</taxon>
        <taxon>Pezizomycotina</taxon>
        <taxon>Leotiomycetes</taxon>
        <taxon>Helotiales</taxon>
        <taxon>Dermateaceae</taxon>
        <taxon>Phlyctema</taxon>
    </lineage>
</organism>
<dbReference type="Proteomes" id="UP001629113">
    <property type="component" value="Unassembled WGS sequence"/>
</dbReference>
<dbReference type="InterPro" id="IPR036052">
    <property type="entry name" value="TrpB-like_PALP_sf"/>
</dbReference>
<evidence type="ECO:0000313" key="9">
    <source>
        <dbReference type="Proteomes" id="UP001629113"/>
    </source>
</evidence>